<accession>A0A5J4UI51</accession>
<protein>
    <submittedName>
        <fullName evidence="2">Uncharacterized protein</fullName>
    </submittedName>
</protein>
<feature type="region of interest" description="Disordered" evidence="1">
    <location>
        <begin position="448"/>
        <end position="473"/>
    </location>
</feature>
<feature type="compositionally biased region" description="Basic residues" evidence="1">
    <location>
        <begin position="370"/>
        <end position="380"/>
    </location>
</feature>
<feature type="compositionally biased region" description="Low complexity" evidence="1">
    <location>
        <begin position="218"/>
        <end position="244"/>
    </location>
</feature>
<feature type="region of interest" description="Disordered" evidence="1">
    <location>
        <begin position="193"/>
        <end position="264"/>
    </location>
</feature>
<organism evidence="2 3">
    <name type="scientific">Streblomastix strix</name>
    <dbReference type="NCBI Taxonomy" id="222440"/>
    <lineage>
        <taxon>Eukaryota</taxon>
        <taxon>Metamonada</taxon>
        <taxon>Preaxostyla</taxon>
        <taxon>Oxymonadida</taxon>
        <taxon>Streblomastigidae</taxon>
        <taxon>Streblomastix</taxon>
    </lineage>
</organism>
<dbReference type="EMBL" id="SNRW01015962">
    <property type="protein sequence ID" value="KAA6369844.1"/>
    <property type="molecule type" value="Genomic_DNA"/>
</dbReference>
<feature type="compositionally biased region" description="Basic and acidic residues" evidence="1">
    <location>
        <begin position="62"/>
        <end position="90"/>
    </location>
</feature>
<sequence>MDDIRAFWGEHNFELRVAWVRKEYDSEDDSETLQLAITTRQEFKIRFIRHRNRSLSQRNRRSRYDSPNRRSESRERSGSRSYSRPREYQGPRENQNGFEIRGEPRGRGRGAYRERESNYQGRGQNYQDRDQSNQERYREAQKYNPYTKQIFSQTRNPINWNRTYQEGNWNRGEGWDDNPNDDWTKRIQMLKDQMENHSDRDSTWTEDEVTQNHVVTSQPKQLAQQTQKVQQIQVQPKQQAPAQQPKKKGKKDKPPNQDDIDEQEVIRERLATFQKEKEQYGISDSENEWQQVIGEIDNNNSLTPKQAQQQLQQIIQQSIFSETAKQQQQTTSSKTQQRIVSPLPRKINTGMIRDKPSSQTQRPVTPTLKPTHRSGVKQRKKQVERELELLQASQQLQQQGNDDLNNKNVDILDIQGIAGQLTGLQPSSGAQNTGLNAWLRLKEAGTISASNRERTDPQINEGREDNADEEEDEQIDETAKIQNKDYKINVISWPPVQENLGIQPQNNQGVNQLSYMEKIIQNLLQLEYKRSLIKEKEVKYQKQKAQILLMSQARAAMLKLKQKQLPMFQKPRLRPKEAGKQLKRLNPNQGTLTMRMKRSIAPDRAGTLQSREISIEITVWNRVEERADEKGSSGDRGKDWRIDIQRERRLNGEKDQKIHISMETDRERRIHKYWILSEIQ</sequence>
<name>A0A5J4UI51_9EUKA</name>
<gene>
    <name evidence="2" type="ORF">EZS28_034628</name>
</gene>
<feature type="compositionally biased region" description="Basic and acidic residues" evidence="1">
    <location>
        <begin position="100"/>
        <end position="117"/>
    </location>
</feature>
<proteinExistence type="predicted"/>
<evidence type="ECO:0000313" key="3">
    <source>
        <dbReference type="Proteomes" id="UP000324800"/>
    </source>
</evidence>
<evidence type="ECO:0000313" key="2">
    <source>
        <dbReference type="EMBL" id="KAA6369844.1"/>
    </source>
</evidence>
<dbReference type="Proteomes" id="UP000324800">
    <property type="component" value="Unassembled WGS sequence"/>
</dbReference>
<feature type="compositionally biased region" description="Basic and acidic residues" evidence="1">
    <location>
        <begin position="127"/>
        <end position="136"/>
    </location>
</feature>
<comment type="caution">
    <text evidence="2">The sequence shown here is derived from an EMBL/GenBank/DDBJ whole genome shotgun (WGS) entry which is preliminary data.</text>
</comment>
<feature type="region of interest" description="Disordered" evidence="1">
    <location>
        <begin position="347"/>
        <end position="383"/>
    </location>
</feature>
<feature type="compositionally biased region" description="Basic and acidic residues" evidence="1">
    <location>
        <begin position="193"/>
        <end position="203"/>
    </location>
</feature>
<feature type="compositionally biased region" description="Basic and acidic residues" evidence="1">
    <location>
        <begin position="451"/>
        <end position="465"/>
    </location>
</feature>
<dbReference type="AlphaFoldDB" id="A0A5J4UI51"/>
<reference evidence="2 3" key="1">
    <citation type="submission" date="2019-03" db="EMBL/GenBank/DDBJ databases">
        <title>Single cell metagenomics reveals metabolic interactions within the superorganism composed of flagellate Streblomastix strix and complex community of Bacteroidetes bacteria on its surface.</title>
        <authorList>
            <person name="Treitli S.C."/>
            <person name="Kolisko M."/>
            <person name="Husnik F."/>
            <person name="Keeling P."/>
            <person name="Hampl V."/>
        </authorList>
    </citation>
    <scope>NUCLEOTIDE SEQUENCE [LARGE SCALE GENOMIC DNA]</scope>
    <source>
        <strain evidence="2">ST1C</strain>
    </source>
</reference>
<feature type="region of interest" description="Disordered" evidence="1">
    <location>
        <begin position="54"/>
        <end position="136"/>
    </location>
</feature>
<evidence type="ECO:0000256" key="1">
    <source>
        <dbReference type="SAM" id="MobiDB-lite"/>
    </source>
</evidence>